<evidence type="ECO:0000256" key="1">
    <source>
        <dbReference type="SAM" id="MobiDB-lite"/>
    </source>
</evidence>
<reference evidence="2 3" key="1">
    <citation type="journal article" date="2024" name="Insects">
        <title>An Improved Chromosome-Level Genome Assembly of the Firefly Pyrocoelia pectoralis.</title>
        <authorList>
            <person name="Fu X."/>
            <person name="Meyer-Rochow V.B."/>
            <person name="Ballantyne L."/>
            <person name="Zhu X."/>
        </authorList>
    </citation>
    <scope>NUCLEOTIDE SEQUENCE [LARGE SCALE GENOMIC DNA]</scope>
    <source>
        <strain evidence="2">XCY_ONT2</strain>
    </source>
</reference>
<evidence type="ECO:0000313" key="3">
    <source>
        <dbReference type="Proteomes" id="UP001329430"/>
    </source>
</evidence>
<name>A0AAN7VD42_9COLE</name>
<comment type="caution">
    <text evidence="2">The sequence shown here is derived from an EMBL/GenBank/DDBJ whole genome shotgun (WGS) entry which is preliminary data.</text>
</comment>
<feature type="region of interest" description="Disordered" evidence="1">
    <location>
        <begin position="59"/>
        <end position="108"/>
    </location>
</feature>
<feature type="region of interest" description="Disordered" evidence="1">
    <location>
        <begin position="1"/>
        <end position="32"/>
    </location>
</feature>
<protein>
    <submittedName>
        <fullName evidence="2">Uncharacterized protein</fullName>
    </submittedName>
</protein>
<dbReference type="EMBL" id="JAVRBK010000006">
    <property type="protein sequence ID" value="KAK5642886.1"/>
    <property type="molecule type" value="Genomic_DNA"/>
</dbReference>
<accession>A0AAN7VD42</accession>
<organism evidence="2 3">
    <name type="scientific">Pyrocoelia pectoralis</name>
    <dbReference type="NCBI Taxonomy" id="417401"/>
    <lineage>
        <taxon>Eukaryota</taxon>
        <taxon>Metazoa</taxon>
        <taxon>Ecdysozoa</taxon>
        <taxon>Arthropoda</taxon>
        <taxon>Hexapoda</taxon>
        <taxon>Insecta</taxon>
        <taxon>Pterygota</taxon>
        <taxon>Neoptera</taxon>
        <taxon>Endopterygota</taxon>
        <taxon>Coleoptera</taxon>
        <taxon>Polyphaga</taxon>
        <taxon>Elateriformia</taxon>
        <taxon>Elateroidea</taxon>
        <taxon>Lampyridae</taxon>
        <taxon>Lampyrinae</taxon>
        <taxon>Pyrocoelia</taxon>
    </lineage>
</organism>
<proteinExistence type="predicted"/>
<gene>
    <name evidence="2" type="ORF">RI129_009053</name>
</gene>
<feature type="compositionally biased region" description="Low complexity" evidence="1">
    <location>
        <begin position="11"/>
        <end position="31"/>
    </location>
</feature>
<dbReference type="Proteomes" id="UP001329430">
    <property type="component" value="Chromosome 6"/>
</dbReference>
<evidence type="ECO:0000313" key="2">
    <source>
        <dbReference type="EMBL" id="KAK5642886.1"/>
    </source>
</evidence>
<sequence>MLQAVKRLTETTETSTNEVSVETAESSSAVVHDTECIPEPALPCSSSTGLDQSIDSSCLVEDSQNETDLSETDITSGTEPFSFDSDVDPNHYPSDDEADRWQNKKLKV</sequence>
<dbReference type="AlphaFoldDB" id="A0AAN7VD42"/>
<keyword evidence="3" id="KW-1185">Reference proteome</keyword>